<evidence type="ECO:0000313" key="1">
    <source>
        <dbReference type="EMBL" id="MBA5686335.1"/>
    </source>
</evidence>
<dbReference type="InterPro" id="IPR023170">
    <property type="entry name" value="HhH_base_excis_C"/>
</dbReference>
<sequence length="249" mass="28043">MKAFWEIANEDVLRWTDFVQENKNKALPRARRRRNVKRINLDISKQAIWGALVGCQVTTQQKSGPGSKVAKFLDSESPVLDLRACIAEKNLEPMISTACKKAGLRRNDTIANNLVCILENLESGEWEPLLSALETIRTHTTLKKEQEVVSYILRGGKFPGLGQKQARNFIQWLGLSRYEIPLDSRVLKKMKQLGASFVPKGAALVDETVYLFVQSSLQQLSEKLGLYPCELDACIFASFDVERDQDVGD</sequence>
<dbReference type="EMBL" id="JACEZU010000002">
    <property type="protein sequence ID" value="MBA5686335.1"/>
    <property type="molecule type" value="Genomic_DNA"/>
</dbReference>
<dbReference type="Proteomes" id="UP000573499">
    <property type="component" value="Unassembled WGS sequence"/>
</dbReference>
<name>A0A7W2F711_9BURK</name>
<organism evidence="1 2">
    <name type="scientific">Rugamonas apoptosis</name>
    <dbReference type="NCBI Taxonomy" id="2758570"/>
    <lineage>
        <taxon>Bacteria</taxon>
        <taxon>Pseudomonadati</taxon>
        <taxon>Pseudomonadota</taxon>
        <taxon>Betaproteobacteria</taxon>
        <taxon>Burkholderiales</taxon>
        <taxon>Oxalobacteraceae</taxon>
        <taxon>Telluria group</taxon>
        <taxon>Rugamonas</taxon>
    </lineage>
</organism>
<dbReference type="RefSeq" id="WP_182152138.1">
    <property type="nucleotide sequence ID" value="NZ_JACEZU010000002.1"/>
</dbReference>
<evidence type="ECO:0000313" key="2">
    <source>
        <dbReference type="Proteomes" id="UP000573499"/>
    </source>
</evidence>
<comment type="caution">
    <text evidence="1">The sequence shown here is derived from an EMBL/GenBank/DDBJ whole genome shotgun (WGS) entry which is preliminary data.</text>
</comment>
<protein>
    <submittedName>
        <fullName evidence="1">Uncharacterized protein</fullName>
    </submittedName>
</protein>
<proteinExistence type="predicted"/>
<dbReference type="Gene3D" id="1.10.340.30">
    <property type="entry name" value="Hypothetical protein, domain 2"/>
    <property type="match status" value="1"/>
</dbReference>
<accession>A0A7W2F711</accession>
<keyword evidence="2" id="KW-1185">Reference proteome</keyword>
<reference evidence="1 2" key="1">
    <citation type="submission" date="2020-07" db="EMBL/GenBank/DDBJ databases">
        <title>Novel species isolated from subtropical streams in China.</title>
        <authorList>
            <person name="Lu H."/>
        </authorList>
    </citation>
    <scope>NUCLEOTIDE SEQUENCE [LARGE SCALE GENOMIC DNA]</scope>
    <source>
        <strain evidence="1 2">LX47W</strain>
    </source>
</reference>
<gene>
    <name evidence="1" type="ORF">H3H39_04625</name>
</gene>
<dbReference type="Gene3D" id="1.10.1670.10">
    <property type="entry name" value="Helix-hairpin-Helix base-excision DNA repair enzymes (C-terminal)"/>
    <property type="match status" value="1"/>
</dbReference>
<dbReference type="AlphaFoldDB" id="A0A7W2F711"/>